<organism evidence="4 5">
    <name type="scientific">Nitrosopumilus cobalaminigenes</name>
    <dbReference type="NCBI Taxonomy" id="1470066"/>
    <lineage>
        <taxon>Archaea</taxon>
        <taxon>Nitrososphaerota</taxon>
        <taxon>Nitrososphaeria</taxon>
        <taxon>Nitrosopumilales</taxon>
        <taxon>Nitrosopumilaceae</taxon>
        <taxon>Nitrosopumilus</taxon>
    </lineage>
</organism>
<evidence type="ECO:0000256" key="2">
    <source>
        <dbReference type="ARBA" id="ARBA00023235"/>
    </source>
</evidence>
<name>A0A7D5R3I6_9ARCH</name>
<dbReference type="CDD" id="cd05637">
    <property type="entry name" value="SIS_PGI_PMI_2"/>
    <property type="match status" value="1"/>
</dbReference>
<dbReference type="OrthoDB" id="10151at2157"/>
<evidence type="ECO:0000256" key="1">
    <source>
        <dbReference type="ARBA" id="ARBA00010523"/>
    </source>
</evidence>
<dbReference type="CDD" id="cd05017">
    <property type="entry name" value="SIS_PGI_PMI_1"/>
    <property type="match status" value="1"/>
</dbReference>
<proteinExistence type="inferred from homology"/>
<evidence type="ECO:0000313" key="4">
    <source>
        <dbReference type="EMBL" id="QLH03739.1"/>
    </source>
</evidence>
<dbReference type="InterPro" id="IPR019490">
    <property type="entry name" value="Glu6P/Mann6P_isomerase_C"/>
</dbReference>
<protein>
    <submittedName>
        <fullName evidence="4">Glucose-6-phosphate isomerase</fullName>
    </submittedName>
</protein>
<dbReference type="GO" id="GO:0004347">
    <property type="term" value="F:glucose-6-phosphate isomerase activity"/>
    <property type="evidence" value="ECO:0007669"/>
    <property type="project" value="InterPro"/>
</dbReference>
<dbReference type="InterPro" id="IPR035484">
    <property type="entry name" value="SIS_PGI/PMI_1"/>
</dbReference>
<dbReference type="InterPro" id="IPR046348">
    <property type="entry name" value="SIS_dom_sf"/>
</dbReference>
<dbReference type="PROSITE" id="PS51464">
    <property type="entry name" value="SIS"/>
    <property type="match status" value="1"/>
</dbReference>
<dbReference type="KEGG" id="ncl:C5F47_00815"/>
<dbReference type="Pfam" id="PF01380">
    <property type="entry name" value="SIS"/>
    <property type="match status" value="1"/>
</dbReference>
<dbReference type="Gene3D" id="3.40.50.10490">
    <property type="entry name" value="Glucose-6-phosphate isomerase like protein, domain 1"/>
    <property type="match status" value="2"/>
</dbReference>
<dbReference type="GO" id="GO:0097367">
    <property type="term" value="F:carbohydrate derivative binding"/>
    <property type="evidence" value="ECO:0007669"/>
    <property type="project" value="InterPro"/>
</dbReference>
<reference evidence="4 5" key="1">
    <citation type="submission" date="2018-02" db="EMBL/GenBank/DDBJ databases">
        <title>Complete genome of Nitrosopumilus cobalaminigenes HCA1.</title>
        <authorList>
            <person name="Qin W."/>
            <person name="Zheng Y."/>
            <person name="Stahl D.A."/>
        </authorList>
    </citation>
    <scope>NUCLEOTIDE SEQUENCE [LARGE SCALE GENOMIC DNA]</scope>
    <source>
        <strain evidence="4 5">HCA1</strain>
    </source>
</reference>
<accession>A0A7D5R3I6</accession>
<dbReference type="InterPro" id="IPR001347">
    <property type="entry name" value="SIS_dom"/>
</dbReference>
<keyword evidence="5" id="KW-1185">Reference proteome</keyword>
<dbReference type="SUPFAM" id="SSF53697">
    <property type="entry name" value="SIS domain"/>
    <property type="match status" value="1"/>
</dbReference>
<dbReference type="AlphaFoldDB" id="A0A7D5R3I6"/>
<dbReference type="GO" id="GO:0005975">
    <property type="term" value="P:carbohydrate metabolic process"/>
    <property type="evidence" value="ECO:0007669"/>
    <property type="project" value="InterPro"/>
</dbReference>
<dbReference type="EMBL" id="CP026993">
    <property type="protein sequence ID" value="QLH03739.1"/>
    <property type="molecule type" value="Genomic_DNA"/>
</dbReference>
<sequence length="323" mass="37100">MYQAYDSWPNISDVAFKKKCEKIHYKGIKHIVFAGMGGSGHISDVFYSIFSKTKIYVDVVKGYHLPHTVDNNTLVIPISISGNTVETLSILRDAKKKKCKIVAFSSGGKIKEFCRKNKIEHRSVPFIHTPRASFAGTLYTMLNVLEPILPINKKEIIRSIETLKKINKKIATSNLSNSNPSLNLAYWIKKSPLIYYPWGLESPSIRFKNSLQENAKLHVITEDIIESCHNGIVAWEKNSTIQPILIQGEKDYIKTKERWRVIKKYFKKNKIDYWEINSVKGDILSKMVSLIYQLDYTSIYKAILTKTDPTPIHSINFIKQNIE</sequence>
<feature type="domain" description="SIS" evidence="3">
    <location>
        <begin position="20"/>
        <end position="155"/>
    </location>
</feature>
<dbReference type="GO" id="GO:0004476">
    <property type="term" value="F:mannose-6-phosphate isomerase activity"/>
    <property type="evidence" value="ECO:0007669"/>
    <property type="project" value="InterPro"/>
</dbReference>
<evidence type="ECO:0000313" key="5">
    <source>
        <dbReference type="Proteomes" id="UP000509771"/>
    </source>
</evidence>
<keyword evidence="2 4" id="KW-0413">Isomerase</keyword>
<dbReference type="GO" id="GO:1901135">
    <property type="term" value="P:carbohydrate derivative metabolic process"/>
    <property type="evidence" value="ECO:0007669"/>
    <property type="project" value="InterPro"/>
</dbReference>
<dbReference type="Proteomes" id="UP000509771">
    <property type="component" value="Chromosome"/>
</dbReference>
<gene>
    <name evidence="4" type="ORF">C5F47_00815</name>
</gene>
<dbReference type="Pfam" id="PF10432">
    <property type="entry name" value="bact-PGI_C"/>
    <property type="match status" value="1"/>
</dbReference>
<evidence type="ECO:0000259" key="3">
    <source>
        <dbReference type="PROSITE" id="PS51464"/>
    </source>
</evidence>
<comment type="similarity">
    <text evidence="1">Belongs to the PGI/PMI family.</text>
</comment>